<name>A0AAN9BR87_9CAEN</name>
<evidence type="ECO:0000256" key="12">
    <source>
        <dbReference type="ARBA" id="ARBA00023006"/>
    </source>
</evidence>
<evidence type="ECO:0000256" key="2">
    <source>
        <dbReference type="ARBA" id="ARBA00004358"/>
    </source>
</evidence>
<evidence type="ECO:0000256" key="10">
    <source>
        <dbReference type="ARBA" id="ARBA00022927"/>
    </source>
</evidence>
<evidence type="ECO:0000256" key="16">
    <source>
        <dbReference type="ARBA" id="ARBA00023157"/>
    </source>
</evidence>
<evidence type="ECO:0000256" key="8">
    <source>
        <dbReference type="ARBA" id="ARBA00022692"/>
    </source>
</evidence>
<evidence type="ECO:0000256" key="14">
    <source>
        <dbReference type="ARBA" id="ARBA00023128"/>
    </source>
</evidence>
<dbReference type="GO" id="GO:0005802">
    <property type="term" value="C:trans-Golgi network"/>
    <property type="evidence" value="ECO:0007669"/>
    <property type="project" value="TreeGrafter"/>
</dbReference>
<evidence type="ECO:0000256" key="13">
    <source>
        <dbReference type="ARBA" id="ARBA00023034"/>
    </source>
</evidence>
<keyword evidence="14" id="KW-0496">Mitochondrion</keyword>
<evidence type="ECO:0000256" key="1">
    <source>
        <dbReference type="ARBA" id="ARBA00004304"/>
    </source>
</evidence>
<dbReference type="InterPro" id="IPR044865">
    <property type="entry name" value="MRH_dom"/>
</dbReference>
<keyword evidence="13" id="KW-0333">Golgi apparatus</keyword>
<feature type="chain" id="PRO_5042974755" description="Autophagy-related protein 27" evidence="19">
    <location>
        <begin position="26"/>
        <end position="266"/>
    </location>
</feature>
<dbReference type="GO" id="GO:0006914">
    <property type="term" value="P:autophagy"/>
    <property type="evidence" value="ECO:0007669"/>
    <property type="project" value="UniProtKB-KW"/>
</dbReference>
<proteinExistence type="inferred from homology"/>
<dbReference type="InterPro" id="IPR009011">
    <property type="entry name" value="Man6P_isomerase_rcpt-bd_dom_sf"/>
</dbReference>
<protein>
    <recommendedName>
        <fullName evidence="6">Autophagy-related protein 27</fullName>
    </recommendedName>
</protein>
<comment type="similarity">
    <text evidence="5">Belongs to the ATG27 family.</text>
</comment>
<dbReference type="SUPFAM" id="SSF50911">
    <property type="entry name" value="Mannose 6-phosphate receptor domain"/>
    <property type="match status" value="1"/>
</dbReference>
<dbReference type="PANTHER" id="PTHR15071:SF0">
    <property type="entry name" value="MANNOSE 6-PHOSPHATE RECEPTOR-LIKE PROTEIN 1"/>
    <property type="match status" value="1"/>
</dbReference>
<feature type="domain" description="MRH" evidence="20">
    <location>
        <begin position="23"/>
        <end position="178"/>
    </location>
</feature>
<dbReference type="GO" id="GO:0000139">
    <property type="term" value="C:Golgi membrane"/>
    <property type="evidence" value="ECO:0007669"/>
    <property type="project" value="UniProtKB-SubCell"/>
</dbReference>
<dbReference type="FunFam" id="2.70.130.10:FF:000029">
    <property type="entry name" value="uncharacterized protein LOC100184158"/>
    <property type="match status" value="1"/>
</dbReference>
<evidence type="ECO:0000256" key="19">
    <source>
        <dbReference type="SAM" id="SignalP"/>
    </source>
</evidence>
<evidence type="ECO:0000259" key="20">
    <source>
        <dbReference type="PROSITE" id="PS51914"/>
    </source>
</evidence>
<keyword evidence="12" id="KW-0072">Autophagy</keyword>
<evidence type="ECO:0000313" key="21">
    <source>
        <dbReference type="EMBL" id="KAK7110157.1"/>
    </source>
</evidence>
<evidence type="ECO:0000256" key="9">
    <source>
        <dbReference type="ARBA" id="ARBA00022729"/>
    </source>
</evidence>
<evidence type="ECO:0000256" key="17">
    <source>
        <dbReference type="ARBA" id="ARBA00023329"/>
    </source>
</evidence>
<keyword evidence="9 19" id="KW-0732">Signal</keyword>
<keyword evidence="8 18" id="KW-0812">Transmembrane</keyword>
<keyword evidence="17" id="KW-0968">Cytoplasmic vesicle</keyword>
<evidence type="ECO:0000256" key="3">
    <source>
        <dbReference type="ARBA" id="ARBA00004394"/>
    </source>
</evidence>
<keyword evidence="16" id="KW-1015">Disulfide bond</keyword>
<keyword evidence="10" id="KW-0653">Protein transport</keyword>
<evidence type="ECO:0000256" key="4">
    <source>
        <dbReference type="ARBA" id="ARBA00004472"/>
    </source>
</evidence>
<dbReference type="Proteomes" id="UP001374579">
    <property type="component" value="Unassembled WGS sequence"/>
</dbReference>
<evidence type="ECO:0000256" key="6">
    <source>
        <dbReference type="ARBA" id="ARBA00013776"/>
    </source>
</evidence>
<accession>A0AAN9BR87</accession>
<keyword evidence="22" id="KW-1185">Reference proteome</keyword>
<evidence type="ECO:0000256" key="15">
    <source>
        <dbReference type="ARBA" id="ARBA00023136"/>
    </source>
</evidence>
<comment type="caution">
    <text evidence="21">The sequence shown here is derived from an EMBL/GenBank/DDBJ whole genome shotgun (WGS) entry which is preliminary data.</text>
</comment>
<evidence type="ECO:0000256" key="7">
    <source>
        <dbReference type="ARBA" id="ARBA00022448"/>
    </source>
</evidence>
<keyword evidence="7" id="KW-0813">Transport</keyword>
<dbReference type="GO" id="GO:0031966">
    <property type="term" value="C:mitochondrial membrane"/>
    <property type="evidence" value="ECO:0007669"/>
    <property type="project" value="UniProtKB-SubCell"/>
</dbReference>
<dbReference type="GO" id="GO:0015031">
    <property type="term" value="P:protein transport"/>
    <property type="evidence" value="ECO:0007669"/>
    <property type="project" value="UniProtKB-KW"/>
</dbReference>
<dbReference type="PANTHER" id="PTHR15071">
    <property type="entry name" value="MANNOSE-6-PHOSPHATE RECEPTOR FAMILY MEMBER"/>
    <property type="match status" value="1"/>
</dbReference>
<feature type="transmembrane region" description="Helical" evidence="18">
    <location>
        <begin position="196"/>
        <end position="218"/>
    </location>
</feature>
<comment type="subcellular location">
    <subcellularLocation>
        <location evidence="2">Cytoplasmic vesicle membrane</location>
        <topology evidence="2">Single-pass type I membrane protein</topology>
    </subcellularLocation>
    <subcellularLocation>
        <location evidence="3">Golgi apparatus membrane</location>
    </subcellularLocation>
    <subcellularLocation>
        <location evidence="1">Mitochondrion membrane</location>
        <topology evidence="1">Single-pass membrane protein</topology>
    </subcellularLocation>
    <subcellularLocation>
        <location evidence="4">Preautophagosomal structure membrane</location>
        <topology evidence="4">Single-pass type I membrane protein</topology>
    </subcellularLocation>
</comment>
<gene>
    <name evidence="21" type="ORF">V1264_014081</name>
</gene>
<dbReference type="AlphaFoldDB" id="A0AAN9BR87"/>
<evidence type="ECO:0000256" key="18">
    <source>
        <dbReference type="SAM" id="Phobius"/>
    </source>
</evidence>
<dbReference type="Pfam" id="PF09451">
    <property type="entry name" value="ATG27"/>
    <property type="match status" value="1"/>
</dbReference>
<feature type="signal peptide" evidence="19">
    <location>
        <begin position="1"/>
        <end position="25"/>
    </location>
</feature>
<keyword evidence="11 18" id="KW-1133">Transmembrane helix</keyword>
<sequence length="266" mass="28727">MDCRRNIAVVTYWIFWVISLRVTSCDERSEVSSGHTAVDLFDGCKWSTLGGGVIDLSSIGNTDSNPRFLDVQGNDEFLYSYNPCYPFNEGTCAQAAVCQTTQAKDLYYQAGDATGAELTTDDQGRPSIHYSAQTEITRNSYVALICDEAATEPSLKALGDLSYADYHFELTTACACPNGCAGGGGGDVTVELSVSIGSIMCISLLAVLVVYLITGVVYNKARHKSSGSELCPNLAFWTSLPGLVKDGFAFSGSKLCRRKREGYEKI</sequence>
<dbReference type="Gene3D" id="2.70.130.10">
    <property type="entry name" value="Mannose-6-phosphate receptor binding domain"/>
    <property type="match status" value="1"/>
</dbReference>
<dbReference type="EMBL" id="JBAMIC010000003">
    <property type="protein sequence ID" value="KAK7110157.1"/>
    <property type="molecule type" value="Genomic_DNA"/>
</dbReference>
<dbReference type="GO" id="GO:0034045">
    <property type="term" value="C:phagophore assembly site membrane"/>
    <property type="evidence" value="ECO:0007669"/>
    <property type="project" value="UniProtKB-SubCell"/>
</dbReference>
<dbReference type="InterPro" id="IPR018939">
    <property type="entry name" value="Autophagy-rel_prot_27"/>
</dbReference>
<keyword evidence="15 18" id="KW-0472">Membrane</keyword>
<evidence type="ECO:0000313" key="22">
    <source>
        <dbReference type="Proteomes" id="UP001374579"/>
    </source>
</evidence>
<reference evidence="21 22" key="1">
    <citation type="submission" date="2024-02" db="EMBL/GenBank/DDBJ databases">
        <title>Chromosome-scale genome assembly of the rough periwinkle Littorina saxatilis.</title>
        <authorList>
            <person name="De Jode A."/>
            <person name="Faria R."/>
            <person name="Formenti G."/>
            <person name="Sims Y."/>
            <person name="Smith T.P."/>
            <person name="Tracey A."/>
            <person name="Wood J.M.D."/>
            <person name="Zagrodzka Z.B."/>
            <person name="Johannesson K."/>
            <person name="Butlin R.K."/>
            <person name="Leder E.H."/>
        </authorList>
    </citation>
    <scope>NUCLEOTIDE SEQUENCE [LARGE SCALE GENOMIC DNA]</scope>
    <source>
        <strain evidence="21">Snail1</strain>
        <tissue evidence="21">Muscle</tissue>
    </source>
</reference>
<evidence type="ECO:0000256" key="11">
    <source>
        <dbReference type="ARBA" id="ARBA00022989"/>
    </source>
</evidence>
<dbReference type="GO" id="GO:0010008">
    <property type="term" value="C:endosome membrane"/>
    <property type="evidence" value="ECO:0007669"/>
    <property type="project" value="UniProtKB-SubCell"/>
</dbReference>
<evidence type="ECO:0000256" key="5">
    <source>
        <dbReference type="ARBA" id="ARBA00005363"/>
    </source>
</evidence>
<dbReference type="PROSITE" id="PS51914">
    <property type="entry name" value="MRH"/>
    <property type="match status" value="1"/>
</dbReference>
<organism evidence="21 22">
    <name type="scientific">Littorina saxatilis</name>
    <dbReference type="NCBI Taxonomy" id="31220"/>
    <lineage>
        <taxon>Eukaryota</taxon>
        <taxon>Metazoa</taxon>
        <taxon>Spiralia</taxon>
        <taxon>Lophotrochozoa</taxon>
        <taxon>Mollusca</taxon>
        <taxon>Gastropoda</taxon>
        <taxon>Caenogastropoda</taxon>
        <taxon>Littorinimorpha</taxon>
        <taxon>Littorinoidea</taxon>
        <taxon>Littorinidae</taxon>
        <taxon>Littorina</taxon>
    </lineage>
</organism>